<protein>
    <submittedName>
        <fullName evidence="2">MBL fold metallo-hydrolase</fullName>
    </submittedName>
</protein>
<dbReference type="CDD" id="cd07715">
    <property type="entry name" value="TaR3-like_MBL-fold"/>
    <property type="match status" value="1"/>
</dbReference>
<evidence type="ECO:0000313" key="3">
    <source>
        <dbReference type="Proteomes" id="UP001205890"/>
    </source>
</evidence>
<dbReference type="EMBL" id="JANCLU010000027">
    <property type="protein sequence ID" value="MCP8940790.1"/>
    <property type="molecule type" value="Genomic_DNA"/>
</dbReference>
<dbReference type="Pfam" id="PF12706">
    <property type="entry name" value="Lactamase_B_2"/>
    <property type="match status" value="1"/>
</dbReference>
<sequence>MSITGRAGLAVQGATPTTCEEAGLFDGISVRFWGTRGSFPVADSRFMRYGGNTSCVEVRVAGRLFILDAGSGLIGLGQMLQHTGPIDLLLSHLHHDHVTGLAFFQPLFKPCTTLRIHCGNLGGESARAALDRMFDEPLFPLRLDQLSARIEHIGFEAGETLHFEDGLKVRTCPLVHPGGATGYRFDHNGRSLCYVSDVEHAANGPSPSLVSFVEGADLVIYDTTYTEQEYVNHRGWGHSTWEAGVELCKAAGARSLAAFHHHPFRDDAALEAVEARLAEALPGSFVAREVQSCVLSTHHEYPFMIGV</sequence>
<organism evidence="2 3">
    <name type="scientific">Alsobacter ponti</name>
    <dbReference type="NCBI Taxonomy" id="2962936"/>
    <lineage>
        <taxon>Bacteria</taxon>
        <taxon>Pseudomonadati</taxon>
        <taxon>Pseudomonadota</taxon>
        <taxon>Alphaproteobacteria</taxon>
        <taxon>Hyphomicrobiales</taxon>
        <taxon>Alsobacteraceae</taxon>
        <taxon>Alsobacter</taxon>
    </lineage>
</organism>
<dbReference type="PANTHER" id="PTHR42663">
    <property type="entry name" value="HYDROLASE C777.06C-RELATED-RELATED"/>
    <property type="match status" value="1"/>
</dbReference>
<evidence type="ECO:0000313" key="2">
    <source>
        <dbReference type="EMBL" id="MCP8940790.1"/>
    </source>
</evidence>
<feature type="domain" description="Metallo-beta-lactamase" evidence="1">
    <location>
        <begin position="52"/>
        <end position="238"/>
    </location>
</feature>
<dbReference type="RefSeq" id="WP_254745946.1">
    <property type="nucleotide sequence ID" value="NZ_JANCLU010000027.1"/>
</dbReference>
<evidence type="ECO:0000259" key="1">
    <source>
        <dbReference type="SMART" id="SM00849"/>
    </source>
</evidence>
<dbReference type="SMART" id="SM00849">
    <property type="entry name" value="Lactamase_B"/>
    <property type="match status" value="1"/>
</dbReference>
<dbReference type="InterPro" id="IPR001279">
    <property type="entry name" value="Metallo-B-lactamas"/>
</dbReference>
<proteinExistence type="predicted"/>
<keyword evidence="3" id="KW-1185">Reference proteome</keyword>
<accession>A0ABT1LJ85</accession>
<dbReference type="Gene3D" id="3.60.15.10">
    <property type="entry name" value="Ribonuclease Z/Hydroxyacylglutathione hydrolase-like"/>
    <property type="match status" value="1"/>
</dbReference>
<reference evidence="2 3" key="1">
    <citation type="submission" date="2022-07" db="EMBL/GenBank/DDBJ databases">
        <authorList>
            <person name="Li W.-J."/>
            <person name="Deng Q.-Q."/>
        </authorList>
    </citation>
    <scope>NUCLEOTIDE SEQUENCE [LARGE SCALE GENOMIC DNA]</scope>
    <source>
        <strain evidence="2 3">SYSU M60028</strain>
    </source>
</reference>
<comment type="caution">
    <text evidence="2">The sequence shown here is derived from an EMBL/GenBank/DDBJ whole genome shotgun (WGS) entry which is preliminary data.</text>
</comment>
<dbReference type="InterPro" id="IPR036866">
    <property type="entry name" value="RibonucZ/Hydroxyglut_hydro"/>
</dbReference>
<gene>
    <name evidence="2" type="ORF">NK718_19875</name>
</gene>
<name>A0ABT1LJ85_9HYPH</name>
<dbReference type="SUPFAM" id="SSF56281">
    <property type="entry name" value="Metallo-hydrolase/oxidoreductase"/>
    <property type="match status" value="1"/>
</dbReference>
<dbReference type="PANTHER" id="PTHR42663:SF4">
    <property type="entry name" value="SLL1036 PROTEIN"/>
    <property type="match status" value="1"/>
</dbReference>
<dbReference type="Proteomes" id="UP001205890">
    <property type="component" value="Unassembled WGS sequence"/>
</dbReference>